<protein>
    <submittedName>
        <fullName evidence="1">Uncharacterized protein</fullName>
    </submittedName>
</protein>
<sequence>MTMFQKMCQLIAVLGMHNQLYGVRRFLLRLDRPAFCISSRIGRSILLYFLADRRPGFLDRFFHIIRRKVSIFFQTFHNGGCQLVGSDSVTCHITASLSGILPLWISA</sequence>
<evidence type="ECO:0000313" key="1">
    <source>
        <dbReference type="EMBL" id="DAD77023.1"/>
    </source>
</evidence>
<proteinExistence type="predicted"/>
<reference evidence="1" key="1">
    <citation type="journal article" date="2021" name="Proc. Natl. Acad. Sci. U.S.A.">
        <title>A Catalog of Tens of Thousands of Viruses from Human Metagenomes Reveals Hidden Associations with Chronic Diseases.</title>
        <authorList>
            <person name="Tisza M.J."/>
            <person name="Buck C.B."/>
        </authorList>
    </citation>
    <scope>NUCLEOTIDE SEQUENCE</scope>
    <source>
        <strain evidence="1">Ctquf9</strain>
    </source>
</reference>
<organism evidence="1">
    <name type="scientific">Siphoviridae sp. ctquf9</name>
    <dbReference type="NCBI Taxonomy" id="2826470"/>
    <lineage>
        <taxon>Viruses</taxon>
        <taxon>Duplodnaviria</taxon>
        <taxon>Heunggongvirae</taxon>
        <taxon>Uroviricota</taxon>
        <taxon>Caudoviricetes</taxon>
    </lineage>
</organism>
<accession>A0A8S5M4J3</accession>
<dbReference type="EMBL" id="BK014815">
    <property type="protein sequence ID" value="DAD77023.1"/>
    <property type="molecule type" value="Genomic_DNA"/>
</dbReference>
<name>A0A8S5M4J3_9CAUD</name>